<evidence type="ECO:0000313" key="4">
    <source>
        <dbReference type="Proteomes" id="UP001201163"/>
    </source>
</evidence>
<evidence type="ECO:0000256" key="1">
    <source>
        <dbReference type="SAM" id="MobiDB-lite"/>
    </source>
</evidence>
<dbReference type="GO" id="GO:0005737">
    <property type="term" value="C:cytoplasm"/>
    <property type="evidence" value="ECO:0007669"/>
    <property type="project" value="TreeGrafter"/>
</dbReference>
<keyword evidence="2" id="KW-0812">Transmembrane</keyword>
<accession>A0AAD4LIN8</accession>
<keyword evidence="2" id="KW-1133">Transmembrane helix</keyword>
<evidence type="ECO:0008006" key="5">
    <source>
        <dbReference type="Google" id="ProtNLM"/>
    </source>
</evidence>
<dbReference type="Gene3D" id="3.40.30.10">
    <property type="entry name" value="Glutaredoxin"/>
    <property type="match status" value="1"/>
</dbReference>
<dbReference type="PROSITE" id="PS51354">
    <property type="entry name" value="GLUTAREDOXIN_2"/>
    <property type="match status" value="1"/>
</dbReference>
<dbReference type="PANTHER" id="PTHR45694">
    <property type="entry name" value="GLUTAREDOXIN 2"/>
    <property type="match status" value="1"/>
</dbReference>
<name>A0AAD4LIN8_9AGAM</name>
<feature type="transmembrane region" description="Helical" evidence="2">
    <location>
        <begin position="54"/>
        <end position="77"/>
    </location>
</feature>
<gene>
    <name evidence="3" type="ORF">EDB92DRAFT_1854438</name>
</gene>
<dbReference type="EMBL" id="JAKELL010000018">
    <property type="protein sequence ID" value="KAH8993487.1"/>
    <property type="molecule type" value="Genomic_DNA"/>
</dbReference>
<dbReference type="InterPro" id="IPR036249">
    <property type="entry name" value="Thioredoxin-like_sf"/>
</dbReference>
<keyword evidence="2" id="KW-0472">Membrane</keyword>
<dbReference type="AlphaFoldDB" id="A0AAD4LIN8"/>
<dbReference type="Proteomes" id="UP001201163">
    <property type="component" value="Unassembled WGS sequence"/>
</dbReference>
<dbReference type="PANTHER" id="PTHR45694:SF18">
    <property type="entry name" value="GLUTAREDOXIN-1-RELATED"/>
    <property type="match status" value="1"/>
</dbReference>
<comment type="caution">
    <text evidence="3">The sequence shown here is derived from an EMBL/GenBank/DDBJ whole genome shotgun (WGS) entry which is preliminary data.</text>
</comment>
<organism evidence="3 4">
    <name type="scientific">Lactarius akahatsu</name>
    <dbReference type="NCBI Taxonomy" id="416441"/>
    <lineage>
        <taxon>Eukaryota</taxon>
        <taxon>Fungi</taxon>
        <taxon>Dikarya</taxon>
        <taxon>Basidiomycota</taxon>
        <taxon>Agaricomycotina</taxon>
        <taxon>Agaricomycetes</taxon>
        <taxon>Russulales</taxon>
        <taxon>Russulaceae</taxon>
        <taxon>Lactarius</taxon>
    </lineage>
</organism>
<dbReference type="GO" id="GO:0034599">
    <property type="term" value="P:cellular response to oxidative stress"/>
    <property type="evidence" value="ECO:0007669"/>
    <property type="project" value="TreeGrafter"/>
</dbReference>
<proteinExistence type="predicted"/>
<feature type="region of interest" description="Disordered" evidence="1">
    <location>
        <begin position="1"/>
        <end position="29"/>
    </location>
</feature>
<evidence type="ECO:0000256" key="2">
    <source>
        <dbReference type="SAM" id="Phobius"/>
    </source>
</evidence>
<reference evidence="3" key="1">
    <citation type="submission" date="2022-01" db="EMBL/GenBank/DDBJ databases">
        <title>Comparative genomics reveals a dynamic genome evolution in the ectomycorrhizal milk-cap (Lactarius) mushrooms.</title>
        <authorList>
            <consortium name="DOE Joint Genome Institute"/>
            <person name="Lebreton A."/>
            <person name="Tang N."/>
            <person name="Kuo A."/>
            <person name="LaButti K."/>
            <person name="Drula E."/>
            <person name="Barry K."/>
            <person name="Clum A."/>
            <person name="Lipzen A."/>
            <person name="Mousain D."/>
            <person name="Ng V."/>
            <person name="Wang R."/>
            <person name="Wang X."/>
            <person name="Dai Y."/>
            <person name="Henrissat B."/>
            <person name="Grigoriev I.V."/>
            <person name="Guerin-Laguette A."/>
            <person name="Yu F."/>
            <person name="Martin F.M."/>
        </authorList>
    </citation>
    <scope>NUCLEOTIDE SEQUENCE</scope>
    <source>
        <strain evidence="3">QP</strain>
    </source>
</reference>
<evidence type="ECO:0000313" key="3">
    <source>
        <dbReference type="EMBL" id="KAH8993487.1"/>
    </source>
</evidence>
<protein>
    <recommendedName>
        <fullName evidence="5">Glutaredoxin-like protein</fullName>
    </recommendedName>
</protein>
<dbReference type="GO" id="GO:0015038">
    <property type="term" value="F:glutathione disulfide oxidoreductase activity"/>
    <property type="evidence" value="ECO:0007669"/>
    <property type="project" value="TreeGrafter"/>
</dbReference>
<sequence>MHRRTASQRRLSESGMPPHPLGPHLSSLGPSTPSTGILAAFIDLFFPRKSRQRATVLCLLSLVIVTTYVCLVSPPALAPGQSPHRHHRHSHAAAEDAWRQLVEKLPNPSAGNVHKHRPEIMLSPEQELGAVTAFMTALPQNVIPTDIDPTQTIDPQLVLDFDTRSPRAEEEVANVVREVWLRNPVVVFSKTVSPVSRELKTILDGMDLKPTPTFFGVDQRADAGVLIPLLFRLTNTSELPILLIGGKPVGSMDTIRELHTNGQLKALAAHAGAVLDGSKKRRKGRR</sequence>
<dbReference type="SUPFAM" id="SSF52833">
    <property type="entry name" value="Thioredoxin-like"/>
    <property type="match status" value="1"/>
</dbReference>
<keyword evidence="4" id="KW-1185">Reference proteome</keyword>